<dbReference type="EMBL" id="JAAALK010000079">
    <property type="protein sequence ID" value="KAG8100830.1"/>
    <property type="molecule type" value="Genomic_DNA"/>
</dbReference>
<evidence type="ECO:0000313" key="2">
    <source>
        <dbReference type="Proteomes" id="UP000729402"/>
    </source>
</evidence>
<sequence length="159" mass="18002">MLAHSSDSSLIKSKQNMETTDAAAVLEDKIVEEGYSLHRWAQDRFPQTKKRVISSSPWMVAWKKTASPWLQAAHRMLLVQGRVGSEVTSYSTCVCSPAECCTSFRYTHLLSSCLAPVVLKEMSVAQNLSRTVANRPDTFKMTVMRTLLMRMTALRMRRN</sequence>
<organism evidence="1 2">
    <name type="scientific">Zizania palustris</name>
    <name type="common">Northern wild rice</name>
    <dbReference type="NCBI Taxonomy" id="103762"/>
    <lineage>
        <taxon>Eukaryota</taxon>
        <taxon>Viridiplantae</taxon>
        <taxon>Streptophyta</taxon>
        <taxon>Embryophyta</taxon>
        <taxon>Tracheophyta</taxon>
        <taxon>Spermatophyta</taxon>
        <taxon>Magnoliopsida</taxon>
        <taxon>Liliopsida</taxon>
        <taxon>Poales</taxon>
        <taxon>Poaceae</taxon>
        <taxon>BOP clade</taxon>
        <taxon>Oryzoideae</taxon>
        <taxon>Oryzeae</taxon>
        <taxon>Zizaniinae</taxon>
        <taxon>Zizania</taxon>
    </lineage>
</organism>
<gene>
    <name evidence="1" type="ORF">GUJ93_ZPchr0013g36338</name>
</gene>
<protein>
    <submittedName>
        <fullName evidence="1">Uncharacterized protein</fullName>
    </submittedName>
</protein>
<accession>A0A8J5X540</accession>
<name>A0A8J5X540_ZIZPA</name>
<keyword evidence="2" id="KW-1185">Reference proteome</keyword>
<reference evidence="1" key="1">
    <citation type="journal article" date="2021" name="bioRxiv">
        <title>Whole Genome Assembly and Annotation of Northern Wild Rice, Zizania palustris L., Supports a Whole Genome Duplication in the Zizania Genus.</title>
        <authorList>
            <person name="Haas M."/>
            <person name="Kono T."/>
            <person name="Macchietto M."/>
            <person name="Millas R."/>
            <person name="McGilp L."/>
            <person name="Shao M."/>
            <person name="Duquette J."/>
            <person name="Hirsch C.N."/>
            <person name="Kimball J."/>
        </authorList>
    </citation>
    <scope>NUCLEOTIDE SEQUENCE</scope>
    <source>
        <tissue evidence="1">Fresh leaf tissue</tissue>
    </source>
</reference>
<comment type="caution">
    <text evidence="1">The sequence shown here is derived from an EMBL/GenBank/DDBJ whole genome shotgun (WGS) entry which is preliminary data.</text>
</comment>
<proteinExistence type="predicted"/>
<reference evidence="1" key="2">
    <citation type="submission" date="2021-02" db="EMBL/GenBank/DDBJ databases">
        <authorList>
            <person name="Kimball J.A."/>
            <person name="Haas M.W."/>
            <person name="Macchietto M."/>
            <person name="Kono T."/>
            <person name="Duquette J."/>
            <person name="Shao M."/>
        </authorList>
    </citation>
    <scope>NUCLEOTIDE SEQUENCE</scope>
    <source>
        <tissue evidence="1">Fresh leaf tissue</tissue>
    </source>
</reference>
<dbReference type="AlphaFoldDB" id="A0A8J5X540"/>
<dbReference type="Proteomes" id="UP000729402">
    <property type="component" value="Unassembled WGS sequence"/>
</dbReference>
<evidence type="ECO:0000313" key="1">
    <source>
        <dbReference type="EMBL" id="KAG8100830.1"/>
    </source>
</evidence>